<sequence length="77" mass="8742">MNGLNFRQLFLKPPDAKPVIIDDPGFIPDPGENIKVNEAWFTVGQREFEVIVTGETSTYWACVCFLKCYEGKRQDAS</sequence>
<organism evidence="1 2">
    <name type="scientific">Adonisia turfae CCMR0082</name>
    <dbReference type="NCBI Taxonomy" id="2304604"/>
    <lineage>
        <taxon>Bacteria</taxon>
        <taxon>Bacillati</taxon>
        <taxon>Cyanobacteriota</taxon>
        <taxon>Adonisia</taxon>
        <taxon>Adonisia turfae</taxon>
    </lineage>
</organism>
<comment type="caution">
    <text evidence="1">The sequence shown here is derived from an EMBL/GenBank/DDBJ whole genome shotgun (WGS) entry which is preliminary data.</text>
</comment>
<evidence type="ECO:0000313" key="2">
    <source>
        <dbReference type="Proteomes" id="UP000473574"/>
    </source>
</evidence>
<evidence type="ECO:0000313" key="1">
    <source>
        <dbReference type="EMBL" id="NEZ65580.1"/>
    </source>
</evidence>
<gene>
    <name evidence="1" type="ORF">D0962_22960</name>
</gene>
<name>A0A6M0SAU2_9CYAN</name>
<reference evidence="1 2" key="1">
    <citation type="journal article" date="2020" name="Microb. Ecol.">
        <title>Ecogenomics of the Marine Benthic Filamentous Cyanobacterium Adonisia.</title>
        <authorList>
            <person name="Walter J.M."/>
            <person name="Coutinho F.H."/>
            <person name="Leomil L."/>
            <person name="Hargreaves P.I."/>
            <person name="Campeao M.E."/>
            <person name="Vieira V.V."/>
            <person name="Silva B.S."/>
            <person name="Fistarol G.O."/>
            <person name="Salomon P.S."/>
            <person name="Sawabe T."/>
            <person name="Mino S."/>
            <person name="Hosokawa M."/>
            <person name="Miyashita H."/>
            <person name="Maruyama F."/>
            <person name="van Verk M.C."/>
            <person name="Dutilh B.E."/>
            <person name="Thompson C.C."/>
            <person name="Thompson F.L."/>
        </authorList>
    </citation>
    <scope>NUCLEOTIDE SEQUENCE [LARGE SCALE GENOMIC DNA]</scope>
    <source>
        <strain evidence="1 2">CCMR0082</strain>
    </source>
</reference>
<accession>A0A6M0SAU2</accession>
<dbReference type="RefSeq" id="WP_163666783.1">
    <property type="nucleotide sequence ID" value="NZ_QZCE01000002.1"/>
</dbReference>
<dbReference type="AlphaFoldDB" id="A0A6M0SAU2"/>
<proteinExistence type="predicted"/>
<protein>
    <submittedName>
        <fullName evidence="1">Uncharacterized protein</fullName>
    </submittedName>
</protein>
<dbReference type="Proteomes" id="UP000473574">
    <property type="component" value="Unassembled WGS sequence"/>
</dbReference>
<dbReference type="EMBL" id="QZCE01000002">
    <property type="protein sequence ID" value="NEZ65580.1"/>
    <property type="molecule type" value="Genomic_DNA"/>
</dbReference>